<comment type="function">
    <text evidence="1">Removes the N-terminal methionine from nascent proteins. The N-terminal methionine is often cleaved when the second residue in the primary sequence is small and uncharged (Met-Ala-, Cys, Gly, Pro, Ser, Thr, or Val). Requires deformylation of the N(alpha)-formylated initiator methionine before it can be hydrolyzed.</text>
</comment>
<dbReference type="EMBL" id="LBUP01000001">
    <property type="protein sequence ID" value="KKQ67415.1"/>
    <property type="molecule type" value="Genomic_DNA"/>
</dbReference>
<comment type="catalytic activity">
    <reaction evidence="6">
        <text>Release of N-terminal amino acids, preferentially methionine, from peptides and arylamides.</text>
        <dbReference type="EC" id="3.4.11.18"/>
    </reaction>
</comment>
<feature type="domain" description="Peptidase M24" evidence="7">
    <location>
        <begin position="16"/>
        <end position="219"/>
    </location>
</feature>
<dbReference type="InterPro" id="IPR000994">
    <property type="entry name" value="Pept_M24"/>
</dbReference>
<dbReference type="PRINTS" id="PR00599">
    <property type="entry name" value="MAPEPTIDASE"/>
</dbReference>
<dbReference type="Pfam" id="PF00557">
    <property type="entry name" value="Peptidase_M24"/>
    <property type="match status" value="1"/>
</dbReference>
<dbReference type="GO" id="GO:0006508">
    <property type="term" value="P:proteolysis"/>
    <property type="evidence" value="ECO:0007669"/>
    <property type="project" value="UniProtKB-KW"/>
</dbReference>
<evidence type="ECO:0000259" key="7">
    <source>
        <dbReference type="Pfam" id="PF00557"/>
    </source>
</evidence>
<name>A0A0G0JWB6_9BACT</name>
<keyword evidence="5" id="KW-0378">Hydrolase</keyword>
<dbReference type="PANTHER" id="PTHR43330">
    <property type="entry name" value="METHIONINE AMINOPEPTIDASE"/>
    <property type="match status" value="1"/>
</dbReference>
<proteinExistence type="inferred from homology"/>
<dbReference type="InterPro" id="IPR002467">
    <property type="entry name" value="Pept_M24A_MAP1"/>
</dbReference>
<dbReference type="Proteomes" id="UP000034235">
    <property type="component" value="Unassembled WGS sequence"/>
</dbReference>
<protein>
    <recommendedName>
        <fullName evidence="6">Methionine aminopeptidase</fullName>
        <ecNumber evidence="6">3.4.11.18</ecNumber>
    </recommendedName>
</protein>
<dbReference type="InterPro" id="IPR001714">
    <property type="entry name" value="Pept_M24_MAP"/>
</dbReference>
<comment type="caution">
    <text evidence="8">The sequence shown here is derived from an EMBL/GenBank/DDBJ whole genome shotgun (WGS) entry which is preliminary data.</text>
</comment>
<keyword evidence="4 6" id="KW-0479">Metal-binding</keyword>
<dbReference type="Gene3D" id="3.90.230.10">
    <property type="entry name" value="Creatinase/methionine aminopeptidase superfamily"/>
    <property type="match status" value="1"/>
</dbReference>
<dbReference type="AlphaFoldDB" id="A0A0G0JWB6"/>
<evidence type="ECO:0000256" key="4">
    <source>
        <dbReference type="ARBA" id="ARBA00022723"/>
    </source>
</evidence>
<comment type="similarity">
    <text evidence="6">Belongs to the peptidase M24A family.</text>
</comment>
<comment type="cofactor">
    <cofactor evidence="6">
        <name>Co(2+)</name>
        <dbReference type="ChEBI" id="CHEBI:48828"/>
    </cofactor>
    <cofactor evidence="6">
        <name>Zn(2+)</name>
        <dbReference type="ChEBI" id="CHEBI:29105"/>
    </cofactor>
    <cofactor evidence="6">
        <name>Mn(2+)</name>
        <dbReference type="ChEBI" id="CHEBI:29035"/>
    </cofactor>
    <cofactor evidence="6">
        <name>Fe(2+)</name>
        <dbReference type="ChEBI" id="CHEBI:29033"/>
    </cofactor>
    <text evidence="6">Binds 2 divalent metal cations per subunit. Has a high-affinity and a low affinity metal-binding site. The true nature of the physiological cofactor is under debate. The enzyme is active with cobalt, zinc, manganese or divalent iron ions.</text>
</comment>
<dbReference type="GO" id="GO:0005829">
    <property type="term" value="C:cytosol"/>
    <property type="evidence" value="ECO:0007669"/>
    <property type="project" value="TreeGrafter"/>
</dbReference>
<accession>A0A0G0JWB6</accession>
<keyword evidence="2 6" id="KW-0031">Aminopeptidase</keyword>
<dbReference type="SUPFAM" id="SSF55920">
    <property type="entry name" value="Creatinase/aminopeptidase"/>
    <property type="match status" value="1"/>
</dbReference>
<gene>
    <name evidence="8" type="ORF">US86_C0001G0342</name>
</gene>
<dbReference type="EC" id="3.4.11.18" evidence="6"/>
<reference evidence="8 9" key="1">
    <citation type="journal article" date="2015" name="Nature">
        <title>rRNA introns, odd ribosomes, and small enigmatic genomes across a large radiation of phyla.</title>
        <authorList>
            <person name="Brown C.T."/>
            <person name="Hug L.A."/>
            <person name="Thomas B.C."/>
            <person name="Sharon I."/>
            <person name="Castelle C.J."/>
            <person name="Singh A."/>
            <person name="Wilkins M.J."/>
            <person name="Williams K.H."/>
            <person name="Banfield J.F."/>
        </authorList>
    </citation>
    <scope>NUCLEOTIDE SEQUENCE [LARGE SCALE GENOMIC DNA]</scope>
</reference>
<evidence type="ECO:0000256" key="1">
    <source>
        <dbReference type="ARBA" id="ARBA00002521"/>
    </source>
</evidence>
<evidence type="ECO:0000256" key="5">
    <source>
        <dbReference type="ARBA" id="ARBA00022801"/>
    </source>
</evidence>
<keyword evidence="3 6" id="KW-0645">Protease</keyword>
<evidence type="ECO:0000256" key="2">
    <source>
        <dbReference type="ARBA" id="ARBA00022438"/>
    </source>
</evidence>
<evidence type="ECO:0000256" key="3">
    <source>
        <dbReference type="ARBA" id="ARBA00022670"/>
    </source>
</evidence>
<dbReference type="PANTHER" id="PTHR43330:SF27">
    <property type="entry name" value="METHIONINE AMINOPEPTIDASE"/>
    <property type="match status" value="1"/>
</dbReference>
<dbReference type="InterPro" id="IPR036005">
    <property type="entry name" value="Creatinase/aminopeptidase-like"/>
</dbReference>
<evidence type="ECO:0000256" key="6">
    <source>
        <dbReference type="RuleBase" id="RU003653"/>
    </source>
</evidence>
<dbReference type="NCBIfam" id="TIGR00500">
    <property type="entry name" value="met_pdase_I"/>
    <property type="match status" value="1"/>
</dbReference>
<dbReference type="GO" id="GO:0070006">
    <property type="term" value="F:metalloaminopeptidase activity"/>
    <property type="evidence" value="ECO:0007669"/>
    <property type="project" value="InterPro"/>
</dbReference>
<evidence type="ECO:0000313" key="8">
    <source>
        <dbReference type="EMBL" id="KKQ67415.1"/>
    </source>
</evidence>
<sequence>MNSEQIYIKNKTELDLMRKSGEISAQALKKVIETAGKGVNLLELEKVATDEIIRFGGESAFKTVSGYNYTTCLTVNQEVVHGIPRDIVLKKGDLISIDLGTVYKGWFTDTAWSICVGGGTNNFLEVGEKALWNAIDKAKEGNFIGDISEAIQTTVEGAGFRVIRSLIGHGVGKKLHEAPEVPGIGKAGTGVKLKMGMTLAIEVIYTESTSEVVLAEDNWTLTSANGSLGGLFEMSVIVGKERAEVITDWRSIN</sequence>
<dbReference type="GO" id="GO:0004239">
    <property type="term" value="F:initiator methionyl aminopeptidase activity"/>
    <property type="evidence" value="ECO:0007669"/>
    <property type="project" value="UniProtKB-EC"/>
</dbReference>
<evidence type="ECO:0000313" key="9">
    <source>
        <dbReference type="Proteomes" id="UP000034235"/>
    </source>
</evidence>
<dbReference type="GO" id="GO:0046872">
    <property type="term" value="F:metal ion binding"/>
    <property type="evidence" value="ECO:0007669"/>
    <property type="project" value="UniProtKB-KW"/>
</dbReference>
<organism evidence="8 9">
    <name type="scientific">Candidatus Daviesbacteria bacterium GW2011_GWA2_38_24</name>
    <dbReference type="NCBI Taxonomy" id="1618422"/>
    <lineage>
        <taxon>Bacteria</taxon>
        <taxon>Candidatus Daviesiibacteriota</taxon>
    </lineage>
</organism>